<protein>
    <submittedName>
        <fullName evidence="6">Oidioi.mRNA.OKI2018_I69.PAR.g10715.t1.cds</fullName>
    </submittedName>
</protein>
<dbReference type="EMBL" id="OU015568">
    <property type="protein sequence ID" value="CAG5084703.1"/>
    <property type="molecule type" value="Genomic_DNA"/>
</dbReference>
<keyword evidence="3" id="KW-0862">Zinc</keyword>
<evidence type="ECO:0000256" key="2">
    <source>
        <dbReference type="ARBA" id="ARBA00022771"/>
    </source>
</evidence>
<evidence type="ECO:0000259" key="5">
    <source>
        <dbReference type="SMART" id="SM00184"/>
    </source>
</evidence>
<feature type="compositionally biased region" description="Basic residues" evidence="4">
    <location>
        <begin position="185"/>
        <end position="216"/>
    </location>
</feature>
<dbReference type="SUPFAM" id="SSF57850">
    <property type="entry name" value="RING/U-box"/>
    <property type="match status" value="2"/>
</dbReference>
<organism evidence="6 7">
    <name type="scientific">Oikopleura dioica</name>
    <name type="common">Tunicate</name>
    <dbReference type="NCBI Taxonomy" id="34765"/>
    <lineage>
        <taxon>Eukaryota</taxon>
        <taxon>Metazoa</taxon>
        <taxon>Chordata</taxon>
        <taxon>Tunicata</taxon>
        <taxon>Appendicularia</taxon>
        <taxon>Copelata</taxon>
        <taxon>Oikopleuridae</taxon>
        <taxon>Oikopleura</taxon>
    </lineage>
</organism>
<feature type="domain" description="RING-type" evidence="5">
    <location>
        <begin position="619"/>
        <end position="666"/>
    </location>
</feature>
<feature type="compositionally biased region" description="Polar residues" evidence="4">
    <location>
        <begin position="542"/>
        <end position="559"/>
    </location>
</feature>
<gene>
    <name evidence="6" type="ORF">OKIOD_LOCUS2273</name>
</gene>
<evidence type="ECO:0000256" key="1">
    <source>
        <dbReference type="ARBA" id="ARBA00022723"/>
    </source>
</evidence>
<sequence length="680" mass="78456">MSLNIQEINECLKENSITLNTGRFSIQLTCIEAFDPSTLQFVNYTRASENDGDIDCLLENKPKDSKVYLVSDSFVVDQLLFIPMIIDESKAPSLEYSETRTSGFDQMLIFSTTITPKNCNKKFVHEKSGWVWRQSKRTKRSEKKMKLEVIDGRLKFAKPFAFNRLENVPVRYDMPDWVEEEDDKHRKKQPSRSKKAKKVKKERKSKLNQQISKKHSSATNIFSISREDNSIAGELELEDVDEDGDWVTVGDSGFLSRRDEDQRTVCGIVSLEEELNNSCVLTEEPENGEMEETSCSESTEAELREENSVLKEQLESFLTCQICFEAFDGEKHAKYSHACGHGCCLTCMKKEFARQRAVPTIKYSPAKEDRPDILLNSTIVYERDDDEKKINRVRKPLCTCIESDPSSLFDRLERIPDKYEIPDWVEEEDKKAREKKKMPKKGKSTNSAKQKNKQQMPLKPTPKKEIPAKNFIAKSQDKNFPTGELEFDNFDEGDWITVEKLKQPKIRCSNKRVKKSSKKSKKKEALRTPPVDKTEMRPSNVLKKSSNSETSTTPAQRLPSTAEEYQKILLDSSPTKNYLPKEKPESSAINANPCRSEPDQPLMKEISVLKEKLESFMMCQICYEAFDDEKHAKYSHACGHGCCLTCMKKEFARQREAKKKKFYCHCGFEIHEKKIIRMFI</sequence>
<feature type="compositionally biased region" description="Basic residues" evidence="4">
    <location>
        <begin position="507"/>
        <end position="522"/>
    </location>
</feature>
<dbReference type="Proteomes" id="UP001158576">
    <property type="component" value="Chromosome PAR"/>
</dbReference>
<feature type="domain" description="RING-type" evidence="5">
    <location>
        <begin position="320"/>
        <end position="400"/>
    </location>
</feature>
<keyword evidence="7" id="KW-1185">Reference proteome</keyword>
<proteinExistence type="predicted"/>
<feature type="region of interest" description="Disordered" evidence="4">
    <location>
        <begin position="180"/>
        <end position="216"/>
    </location>
</feature>
<dbReference type="SMART" id="SM00184">
    <property type="entry name" value="RING"/>
    <property type="match status" value="2"/>
</dbReference>
<accession>A0ABN7RRY1</accession>
<evidence type="ECO:0000256" key="4">
    <source>
        <dbReference type="SAM" id="MobiDB-lite"/>
    </source>
</evidence>
<evidence type="ECO:0000313" key="7">
    <source>
        <dbReference type="Proteomes" id="UP001158576"/>
    </source>
</evidence>
<feature type="region of interest" description="Disordered" evidence="4">
    <location>
        <begin position="507"/>
        <end position="562"/>
    </location>
</feature>
<dbReference type="InterPro" id="IPR001841">
    <property type="entry name" value="Znf_RING"/>
</dbReference>
<feature type="compositionally biased region" description="Basic and acidic residues" evidence="4">
    <location>
        <begin position="523"/>
        <end position="536"/>
    </location>
</feature>
<feature type="region of interest" description="Disordered" evidence="4">
    <location>
        <begin position="574"/>
        <end position="598"/>
    </location>
</feature>
<feature type="compositionally biased region" description="Polar residues" evidence="4">
    <location>
        <begin position="444"/>
        <end position="455"/>
    </location>
</feature>
<keyword evidence="1" id="KW-0479">Metal-binding</keyword>
<name>A0ABN7RRY1_OIKDI</name>
<evidence type="ECO:0000256" key="3">
    <source>
        <dbReference type="ARBA" id="ARBA00022833"/>
    </source>
</evidence>
<dbReference type="Gene3D" id="3.30.40.10">
    <property type="entry name" value="Zinc/RING finger domain, C3HC4 (zinc finger)"/>
    <property type="match status" value="2"/>
</dbReference>
<feature type="compositionally biased region" description="Basic residues" evidence="4">
    <location>
        <begin position="433"/>
        <end position="443"/>
    </location>
</feature>
<dbReference type="InterPro" id="IPR013083">
    <property type="entry name" value="Znf_RING/FYVE/PHD"/>
</dbReference>
<reference evidence="6 7" key="1">
    <citation type="submission" date="2021-04" db="EMBL/GenBank/DDBJ databases">
        <authorList>
            <person name="Bliznina A."/>
        </authorList>
    </citation>
    <scope>NUCLEOTIDE SEQUENCE [LARGE SCALE GENOMIC DNA]</scope>
</reference>
<keyword evidence="2" id="KW-0863">Zinc-finger</keyword>
<feature type="region of interest" description="Disordered" evidence="4">
    <location>
        <begin position="428"/>
        <end position="477"/>
    </location>
</feature>
<evidence type="ECO:0000313" key="6">
    <source>
        <dbReference type="EMBL" id="CAG5084703.1"/>
    </source>
</evidence>